<proteinExistence type="predicted"/>
<reference evidence="2" key="1">
    <citation type="journal article" date="2021" name="Proc. Natl. Acad. Sci. U.S.A.">
        <title>A Catalog of Tens of Thousands of Viruses from Human Metagenomes Reveals Hidden Associations with Chronic Diseases.</title>
        <authorList>
            <person name="Tisza M.J."/>
            <person name="Buck C.B."/>
        </authorList>
    </citation>
    <scope>NUCLEOTIDE SEQUENCE</scope>
    <source>
        <strain evidence="2">CtJby12</strain>
    </source>
</reference>
<accession>A0A8S5LMZ9</accession>
<keyword evidence="1" id="KW-1133">Transmembrane helix</keyword>
<evidence type="ECO:0000313" key="2">
    <source>
        <dbReference type="EMBL" id="DAD71298.1"/>
    </source>
</evidence>
<keyword evidence="1" id="KW-0472">Membrane</keyword>
<name>A0A8S5LMZ9_9VIRU</name>
<feature type="transmembrane region" description="Helical" evidence="1">
    <location>
        <begin position="105"/>
        <end position="124"/>
    </location>
</feature>
<organism evidence="2">
    <name type="scientific">Microviridae sp. ctJby12</name>
    <dbReference type="NCBI Taxonomy" id="2827622"/>
    <lineage>
        <taxon>Viruses</taxon>
        <taxon>Monodnaviria</taxon>
        <taxon>Sangervirae</taxon>
        <taxon>Phixviricota</taxon>
        <taxon>Malgrandaviricetes</taxon>
        <taxon>Petitvirales</taxon>
        <taxon>Microviridae</taxon>
    </lineage>
</organism>
<sequence length="126" mass="14515">MPLSTIFKKIYLEIQKKVLILPSVEVTTIINILNILQLCKNLLFPLRKKPLVVMLFRLMLLILSKVLDIILSEFLDWVLSLLWIRLERKIILLNLKLKLMKSNHIWKIVIGAISAALGYILSAIGV</sequence>
<evidence type="ECO:0000256" key="1">
    <source>
        <dbReference type="SAM" id="Phobius"/>
    </source>
</evidence>
<protein>
    <submittedName>
        <fullName evidence="2">Uncharacterized protein</fullName>
    </submittedName>
</protein>
<feature type="transmembrane region" description="Helical" evidence="1">
    <location>
        <begin position="58"/>
        <end position="84"/>
    </location>
</feature>
<dbReference type="EMBL" id="BK015880">
    <property type="protein sequence ID" value="DAD71298.1"/>
    <property type="molecule type" value="Genomic_DNA"/>
</dbReference>
<keyword evidence="1" id="KW-0812">Transmembrane</keyword>